<dbReference type="Pfam" id="PF00480">
    <property type="entry name" value="ROK"/>
    <property type="match status" value="1"/>
</dbReference>
<dbReference type="Gene3D" id="1.10.10.10">
    <property type="entry name" value="Winged helix-like DNA-binding domain superfamily/Winged helix DNA-binding domain"/>
    <property type="match status" value="1"/>
</dbReference>
<dbReference type="RefSeq" id="WP_243917942.1">
    <property type="nucleotide sequence ID" value="NZ_JALHLG010000003.1"/>
</dbReference>
<comment type="caution">
    <text evidence="2">The sequence shown here is derived from an EMBL/GenBank/DDBJ whole genome shotgun (WGS) entry which is preliminary data.</text>
</comment>
<gene>
    <name evidence="2" type="ORF">MTR66_03485</name>
</gene>
<evidence type="ECO:0000256" key="1">
    <source>
        <dbReference type="ARBA" id="ARBA00006479"/>
    </source>
</evidence>
<dbReference type="Proteomes" id="UP001202281">
    <property type="component" value="Unassembled WGS sequence"/>
</dbReference>
<proteinExistence type="inferred from homology"/>
<evidence type="ECO:0000313" key="3">
    <source>
        <dbReference type="Proteomes" id="UP001202281"/>
    </source>
</evidence>
<organism evidence="2 3">
    <name type="scientific">Novosphingobium beihaiensis</name>
    <dbReference type="NCBI Taxonomy" id="2930389"/>
    <lineage>
        <taxon>Bacteria</taxon>
        <taxon>Pseudomonadati</taxon>
        <taxon>Pseudomonadota</taxon>
        <taxon>Alphaproteobacteria</taxon>
        <taxon>Sphingomonadales</taxon>
        <taxon>Sphingomonadaceae</taxon>
        <taxon>Novosphingobium</taxon>
    </lineage>
</organism>
<protein>
    <submittedName>
        <fullName evidence="2">ROK family transcriptional regulator</fullName>
    </submittedName>
</protein>
<dbReference type="InterPro" id="IPR043129">
    <property type="entry name" value="ATPase_NBD"/>
</dbReference>
<keyword evidence="3" id="KW-1185">Reference proteome</keyword>
<dbReference type="Gene3D" id="3.30.420.40">
    <property type="match status" value="2"/>
</dbReference>
<dbReference type="EMBL" id="JALHLG010000003">
    <property type="protein sequence ID" value="MCJ2185875.1"/>
    <property type="molecule type" value="Genomic_DNA"/>
</dbReference>
<accession>A0ABT0BLD2</accession>
<dbReference type="SUPFAM" id="SSF46785">
    <property type="entry name" value="Winged helix' DNA-binding domain"/>
    <property type="match status" value="1"/>
</dbReference>
<sequence>MKRNNPSENRLAVLKAIGGNGPVTRSDLPELTGLAAGTISQITAEFVRRGFLVERKDKSGLSGRPRVYLEVKGEGPIVVGARMTIRRTLAVTFADLSGQIRFSAEPDLALHDTLEETAQGVAEALSRAVEESGFRKERIERFGIAMPALVDSEGGMIHFMATYDQRPFAFAAEVAKQLQAPVTIEKGTASLARAEHWFGEAQGHETFTLINVDLSLDSAMYFNGKPRVGAHGLAPELGHVKTDHGLGGEACYCGAHGCATAYASIAGIIRRAGLYAGYAYRDREIRAYRDNFAALTRQASEGDPNGVALFQCAGTHLGYLVADHINAADPGFVLIMVPDARYTELVSGTFNEALERNTMPALRKMTQVRFAPRPDNWDGLSAAALALENV</sequence>
<dbReference type="InterPro" id="IPR036388">
    <property type="entry name" value="WH-like_DNA-bd_sf"/>
</dbReference>
<dbReference type="SUPFAM" id="SSF53067">
    <property type="entry name" value="Actin-like ATPase domain"/>
    <property type="match status" value="1"/>
</dbReference>
<reference evidence="2 3" key="1">
    <citation type="submission" date="2022-04" db="EMBL/GenBank/DDBJ databases">
        <title>Identification of a novel bacterium isolated from mangrove sediments.</title>
        <authorList>
            <person name="Pan X."/>
        </authorList>
    </citation>
    <scope>NUCLEOTIDE SEQUENCE [LARGE SCALE GENOMIC DNA]</scope>
    <source>
        <strain evidence="2 3">B2638</strain>
    </source>
</reference>
<dbReference type="PANTHER" id="PTHR18964:SF149">
    <property type="entry name" value="BIFUNCTIONAL UDP-N-ACETYLGLUCOSAMINE 2-EPIMERASE_N-ACETYLMANNOSAMINE KINASE"/>
    <property type="match status" value="1"/>
</dbReference>
<comment type="similarity">
    <text evidence="1">Belongs to the ROK (NagC/XylR) family.</text>
</comment>
<evidence type="ECO:0000313" key="2">
    <source>
        <dbReference type="EMBL" id="MCJ2185875.1"/>
    </source>
</evidence>
<dbReference type="InterPro" id="IPR000600">
    <property type="entry name" value="ROK"/>
</dbReference>
<name>A0ABT0BLD2_9SPHN</name>
<dbReference type="PANTHER" id="PTHR18964">
    <property type="entry name" value="ROK (REPRESSOR, ORF, KINASE) FAMILY"/>
    <property type="match status" value="1"/>
</dbReference>
<dbReference type="InterPro" id="IPR036390">
    <property type="entry name" value="WH_DNA-bd_sf"/>
</dbReference>